<evidence type="ECO:0000259" key="5">
    <source>
        <dbReference type="PROSITE" id="PS50931"/>
    </source>
</evidence>
<keyword evidence="7" id="KW-1185">Reference proteome</keyword>
<dbReference type="SUPFAM" id="SSF53850">
    <property type="entry name" value="Periplasmic binding protein-like II"/>
    <property type="match status" value="1"/>
</dbReference>
<evidence type="ECO:0000256" key="3">
    <source>
        <dbReference type="ARBA" id="ARBA00023125"/>
    </source>
</evidence>
<gene>
    <name evidence="6" type="ordered locus">TherJR_0821</name>
</gene>
<dbReference type="InterPro" id="IPR000847">
    <property type="entry name" value="LysR_HTH_N"/>
</dbReference>
<dbReference type="FunFam" id="1.10.10.10:FF:000001">
    <property type="entry name" value="LysR family transcriptional regulator"/>
    <property type="match status" value="1"/>
</dbReference>
<dbReference type="PANTHER" id="PTHR30419:SF8">
    <property type="entry name" value="NITROGEN ASSIMILATION TRANSCRIPTIONAL ACTIVATOR-RELATED"/>
    <property type="match status" value="1"/>
</dbReference>
<evidence type="ECO:0000313" key="6">
    <source>
        <dbReference type="EMBL" id="ADG81688.1"/>
    </source>
</evidence>
<keyword evidence="3" id="KW-0238">DNA-binding</keyword>
<dbReference type="InterPro" id="IPR036388">
    <property type="entry name" value="WH-like_DNA-bd_sf"/>
</dbReference>
<evidence type="ECO:0000313" key="7">
    <source>
        <dbReference type="Proteomes" id="UP000002377"/>
    </source>
</evidence>
<dbReference type="InterPro" id="IPR005119">
    <property type="entry name" value="LysR_subst-bd"/>
</dbReference>
<dbReference type="STRING" id="635013.TherJR_0821"/>
<evidence type="ECO:0000256" key="1">
    <source>
        <dbReference type="ARBA" id="ARBA00009437"/>
    </source>
</evidence>
<organism evidence="6 7">
    <name type="scientific">Thermincola potens (strain JR)</name>
    <dbReference type="NCBI Taxonomy" id="635013"/>
    <lineage>
        <taxon>Bacteria</taxon>
        <taxon>Bacillati</taxon>
        <taxon>Bacillota</taxon>
        <taxon>Clostridia</taxon>
        <taxon>Eubacteriales</taxon>
        <taxon>Thermincolaceae</taxon>
        <taxon>Thermincola</taxon>
    </lineage>
</organism>
<dbReference type="CDD" id="cd05466">
    <property type="entry name" value="PBP2_LTTR_substrate"/>
    <property type="match status" value="1"/>
</dbReference>
<dbReference type="Gene3D" id="1.10.10.10">
    <property type="entry name" value="Winged helix-like DNA-binding domain superfamily/Winged helix DNA-binding domain"/>
    <property type="match status" value="1"/>
</dbReference>
<dbReference type="SUPFAM" id="SSF46785">
    <property type="entry name" value="Winged helix' DNA-binding domain"/>
    <property type="match status" value="1"/>
</dbReference>
<sequence length="293" mass="33365">MDINFELYKVFYYVAKNLSFSEASQELHISQSAVSQSVKLLEEKMNCRLFIRNTKQVKLTQEGETLFKHIEPAYNLIRAGERSIEEIHSLQQGEVRIGASDTICKYYLLPYLKKFNRLYPNIRIKVTNRTSPRCIELLKKGSVDVAVVNMPGTVEKTMRVDKVKTIHDVFIAGQNFAHLQRKKISLQELAQYPVLMLEKNTTTRNFIDTFLESKGVKLIPEVELGSVDLLVEMAKIGLGISLVVKEYIEKELSGSEVFMLNLREKIPARKLGVLTNNNIPLSVAAQKFVALLV</sequence>
<dbReference type="Pfam" id="PF00126">
    <property type="entry name" value="HTH_1"/>
    <property type="match status" value="1"/>
</dbReference>
<dbReference type="HOGENOM" id="CLU_039613_6_1_9"/>
<dbReference type="GO" id="GO:0003700">
    <property type="term" value="F:DNA-binding transcription factor activity"/>
    <property type="evidence" value="ECO:0007669"/>
    <property type="project" value="InterPro"/>
</dbReference>
<dbReference type="Gene3D" id="3.40.190.290">
    <property type="match status" value="1"/>
</dbReference>
<accession>D5XCR2</accession>
<dbReference type="GO" id="GO:0005829">
    <property type="term" value="C:cytosol"/>
    <property type="evidence" value="ECO:0007669"/>
    <property type="project" value="TreeGrafter"/>
</dbReference>
<dbReference type="InterPro" id="IPR036390">
    <property type="entry name" value="WH_DNA-bd_sf"/>
</dbReference>
<protein>
    <submittedName>
        <fullName evidence="6">Transcriptional regulator, LysR family</fullName>
    </submittedName>
</protein>
<dbReference type="eggNOG" id="COG0583">
    <property type="taxonomic scope" value="Bacteria"/>
</dbReference>
<keyword evidence="2" id="KW-0805">Transcription regulation</keyword>
<evidence type="ECO:0000256" key="2">
    <source>
        <dbReference type="ARBA" id="ARBA00023015"/>
    </source>
</evidence>
<dbReference type="GO" id="GO:0003677">
    <property type="term" value="F:DNA binding"/>
    <property type="evidence" value="ECO:0007669"/>
    <property type="project" value="UniProtKB-KW"/>
</dbReference>
<dbReference type="PRINTS" id="PR00039">
    <property type="entry name" value="HTHLYSR"/>
</dbReference>
<evidence type="ECO:0000256" key="4">
    <source>
        <dbReference type="ARBA" id="ARBA00023163"/>
    </source>
</evidence>
<proteinExistence type="inferred from homology"/>
<dbReference type="OrthoDB" id="9778774at2"/>
<dbReference type="Pfam" id="PF03466">
    <property type="entry name" value="LysR_substrate"/>
    <property type="match status" value="1"/>
</dbReference>
<name>D5XCR2_THEPJ</name>
<reference evidence="6 7" key="1">
    <citation type="submission" date="2010-05" db="EMBL/GenBank/DDBJ databases">
        <title>Complete sequence of Thermincola sp. JR.</title>
        <authorList>
            <consortium name="US DOE Joint Genome Institute"/>
            <person name="Lucas S."/>
            <person name="Copeland A."/>
            <person name="Lapidus A."/>
            <person name="Cheng J.-F."/>
            <person name="Bruce D."/>
            <person name="Goodwin L."/>
            <person name="Pitluck S."/>
            <person name="Chertkov O."/>
            <person name="Detter J.C."/>
            <person name="Han C."/>
            <person name="Tapia R."/>
            <person name="Land M."/>
            <person name="Hauser L."/>
            <person name="Kyrpides N."/>
            <person name="Mikhailova N."/>
            <person name="Hazen T.C."/>
            <person name="Woyke T."/>
        </authorList>
    </citation>
    <scope>NUCLEOTIDE SEQUENCE [LARGE SCALE GENOMIC DNA]</scope>
    <source>
        <strain evidence="6 7">JR</strain>
    </source>
</reference>
<dbReference type="EMBL" id="CP002028">
    <property type="protein sequence ID" value="ADG81688.1"/>
    <property type="molecule type" value="Genomic_DNA"/>
</dbReference>
<dbReference type="KEGG" id="tjr:TherJR_0821"/>
<dbReference type="PROSITE" id="PS50931">
    <property type="entry name" value="HTH_LYSR"/>
    <property type="match status" value="1"/>
</dbReference>
<dbReference type="Proteomes" id="UP000002377">
    <property type="component" value="Chromosome"/>
</dbReference>
<keyword evidence="4" id="KW-0804">Transcription</keyword>
<dbReference type="RefSeq" id="WP_013119709.1">
    <property type="nucleotide sequence ID" value="NC_014152.1"/>
</dbReference>
<dbReference type="InterPro" id="IPR050950">
    <property type="entry name" value="HTH-type_LysR_regulators"/>
</dbReference>
<comment type="similarity">
    <text evidence="1">Belongs to the LysR transcriptional regulatory family.</text>
</comment>
<dbReference type="AlphaFoldDB" id="D5XCR2"/>
<dbReference type="PANTHER" id="PTHR30419">
    <property type="entry name" value="HTH-TYPE TRANSCRIPTIONAL REGULATOR YBHD"/>
    <property type="match status" value="1"/>
</dbReference>
<feature type="domain" description="HTH lysR-type" evidence="5">
    <location>
        <begin position="3"/>
        <end position="60"/>
    </location>
</feature>